<protein>
    <submittedName>
        <fullName evidence="1">Uncharacterized protein</fullName>
    </submittedName>
</protein>
<evidence type="ECO:0000313" key="1">
    <source>
        <dbReference type="EMBL" id="KKM25293.1"/>
    </source>
</evidence>
<proteinExistence type="predicted"/>
<accession>A0A0F9KT29</accession>
<gene>
    <name evidence="1" type="ORF">LCGC14_1596350</name>
</gene>
<sequence length="105" mass="11916">MRTLNSKSGSFTSINAAKIPVEDKQPCWYADIEQATKRKDYKWKVGCKQGGKTEEYSFKISNAGDVNNSDFWQRATGIDFVTELIDLFRDGGQKSIKEWIKNGCP</sequence>
<dbReference type="AlphaFoldDB" id="A0A0F9KT29"/>
<comment type="caution">
    <text evidence="1">The sequence shown here is derived from an EMBL/GenBank/DDBJ whole genome shotgun (WGS) entry which is preliminary data.</text>
</comment>
<name>A0A0F9KT29_9ZZZZ</name>
<dbReference type="EMBL" id="LAZR01012745">
    <property type="protein sequence ID" value="KKM25293.1"/>
    <property type="molecule type" value="Genomic_DNA"/>
</dbReference>
<organism evidence="1">
    <name type="scientific">marine sediment metagenome</name>
    <dbReference type="NCBI Taxonomy" id="412755"/>
    <lineage>
        <taxon>unclassified sequences</taxon>
        <taxon>metagenomes</taxon>
        <taxon>ecological metagenomes</taxon>
    </lineage>
</organism>
<reference evidence="1" key="1">
    <citation type="journal article" date="2015" name="Nature">
        <title>Complex archaea that bridge the gap between prokaryotes and eukaryotes.</title>
        <authorList>
            <person name="Spang A."/>
            <person name="Saw J.H."/>
            <person name="Jorgensen S.L."/>
            <person name="Zaremba-Niedzwiedzka K."/>
            <person name="Martijn J."/>
            <person name="Lind A.E."/>
            <person name="van Eijk R."/>
            <person name="Schleper C."/>
            <person name="Guy L."/>
            <person name="Ettema T.J."/>
        </authorList>
    </citation>
    <scope>NUCLEOTIDE SEQUENCE</scope>
</reference>